<dbReference type="PANTHER" id="PTHR48079">
    <property type="entry name" value="PROTEIN YEEZ"/>
    <property type="match status" value="1"/>
</dbReference>
<dbReference type="SUPFAM" id="SSF51735">
    <property type="entry name" value="NAD(P)-binding Rossmann-fold domains"/>
    <property type="match status" value="1"/>
</dbReference>
<keyword evidence="3" id="KW-1185">Reference proteome</keyword>
<evidence type="ECO:0000259" key="1">
    <source>
        <dbReference type="Pfam" id="PF01370"/>
    </source>
</evidence>
<dbReference type="EMBL" id="KN882118">
    <property type="protein sequence ID" value="KIY43095.1"/>
    <property type="molecule type" value="Genomic_DNA"/>
</dbReference>
<dbReference type="InterPro" id="IPR036291">
    <property type="entry name" value="NAD(P)-bd_dom_sf"/>
</dbReference>
<dbReference type="Pfam" id="PF01370">
    <property type="entry name" value="Epimerase"/>
    <property type="match status" value="1"/>
</dbReference>
<dbReference type="GO" id="GO:0004029">
    <property type="term" value="F:aldehyde dehydrogenase (NAD+) activity"/>
    <property type="evidence" value="ECO:0007669"/>
    <property type="project" value="TreeGrafter"/>
</dbReference>
<proteinExistence type="predicted"/>
<gene>
    <name evidence="2" type="ORF">FISHEDRAFT_54140</name>
</gene>
<feature type="domain" description="NAD-dependent epimerase/dehydratase" evidence="1">
    <location>
        <begin position="5"/>
        <end position="237"/>
    </location>
</feature>
<evidence type="ECO:0000313" key="2">
    <source>
        <dbReference type="EMBL" id="KIY43095.1"/>
    </source>
</evidence>
<reference evidence="2 3" key="1">
    <citation type="journal article" date="2015" name="Fungal Genet. Biol.">
        <title>Evolution of novel wood decay mechanisms in Agaricales revealed by the genome sequences of Fistulina hepatica and Cylindrobasidium torrendii.</title>
        <authorList>
            <person name="Floudas D."/>
            <person name="Held B.W."/>
            <person name="Riley R."/>
            <person name="Nagy L.G."/>
            <person name="Koehler G."/>
            <person name="Ransdell A.S."/>
            <person name="Younus H."/>
            <person name="Chow J."/>
            <person name="Chiniquy J."/>
            <person name="Lipzen A."/>
            <person name="Tritt A."/>
            <person name="Sun H."/>
            <person name="Haridas S."/>
            <person name="LaButti K."/>
            <person name="Ohm R.A."/>
            <person name="Kues U."/>
            <person name="Blanchette R.A."/>
            <person name="Grigoriev I.V."/>
            <person name="Minto R.E."/>
            <person name="Hibbett D.S."/>
        </authorList>
    </citation>
    <scope>NUCLEOTIDE SEQUENCE [LARGE SCALE GENOMIC DNA]</scope>
    <source>
        <strain evidence="2 3">ATCC 64428</strain>
    </source>
</reference>
<dbReference type="Proteomes" id="UP000054144">
    <property type="component" value="Unassembled WGS sequence"/>
</dbReference>
<sequence>MHKLLLTGASGYIGGTILNELILVEDVELFALVRTKKQAEQVIAVGYAAGKSIRPVEFDLMNPAAVQTAVMDIGATIVIHTANAFSFVPAQAFIRGLAEVKRRSGTEVHFVHTSGAKVFSSHAGINMRLEDTQDVYHAQKVHKSPHPALQEAIDTCTLTHELGEELGVRTYILVPPMVYGPGEGFGNKLSIQFVAIVRIGLALKRVYQVADDTFNWPLCHLRDCVSLYMVLLKSIVDGSASYGKQGGYYFAENGLFNWKILYTSIAQSLTKLGKLDDASLVNPVSSADLDLMADVLRCPKEFVDVSVAGSCDLSGENGRRLGWKPVFDVDHLMSVVDEEVKFILSQGVV</sequence>
<dbReference type="OrthoDB" id="10262413at2759"/>
<name>A0A0D6ZZZ9_9AGAR</name>
<organism evidence="2 3">
    <name type="scientific">Fistulina hepatica ATCC 64428</name>
    <dbReference type="NCBI Taxonomy" id="1128425"/>
    <lineage>
        <taxon>Eukaryota</taxon>
        <taxon>Fungi</taxon>
        <taxon>Dikarya</taxon>
        <taxon>Basidiomycota</taxon>
        <taxon>Agaricomycotina</taxon>
        <taxon>Agaricomycetes</taxon>
        <taxon>Agaricomycetidae</taxon>
        <taxon>Agaricales</taxon>
        <taxon>Fistulinaceae</taxon>
        <taxon>Fistulina</taxon>
    </lineage>
</organism>
<dbReference type="GO" id="GO:0005737">
    <property type="term" value="C:cytoplasm"/>
    <property type="evidence" value="ECO:0007669"/>
    <property type="project" value="TreeGrafter"/>
</dbReference>
<dbReference type="AlphaFoldDB" id="A0A0D6ZZZ9"/>
<protein>
    <submittedName>
        <fullName evidence="2">NAD(P)-binding protein</fullName>
    </submittedName>
</protein>
<dbReference type="PANTHER" id="PTHR48079:SF6">
    <property type="entry name" value="NAD(P)-BINDING DOMAIN-CONTAINING PROTEIN-RELATED"/>
    <property type="match status" value="1"/>
</dbReference>
<dbReference type="InterPro" id="IPR051783">
    <property type="entry name" value="NAD(P)-dependent_oxidoreduct"/>
</dbReference>
<dbReference type="Gene3D" id="3.40.50.720">
    <property type="entry name" value="NAD(P)-binding Rossmann-like Domain"/>
    <property type="match status" value="1"/>
</dbReference>
<dbReference type="InterPro" id="IPR001509">
    <property type="entry name" value="Epimerase_deHydtase"/>
</dbReference>
<evidence type="ECO:0000313" key="3">
    <source>
        <dbReference type="Proteomes" id="UP000054144"/>
    </source>
</evidence>
<accession>A0A0D6ZZZ9</accession>